<evidence type="ECO:0000313" key="1">
    <source>
        <dbReference type="EMBL" id="ABZ08362.1"/>
    </source>
</evidence>
<organism evidence="1">
    <name type="scientific">uncultured marine crenarchaeote HF4000_APKG2O16</name>
    <dbReference type="NCBI Taxonomy" id="455582"/>
    <lineage>
        <taxon>Archaea</taxon>
        <taxon>Nitrososphaerota</taxon>
        <taxon>Nitrososphaeria</taxon>
        <taxon>Nitrosopumilales</taxon>
        <taxon>environmental samples</taxon>
    </lineage>
</organism>
<sequence length="51" mass="6441">MIFSLSVSVIFLRMFHLRFLILFHWHRFDRQSNQRLYAVFLNRKDLCMQHK</sequence>
<protein>
    <submittedName>
        <fullName evidence="1">Uncharacterized protein</fullName>
    </submittedName>
</protein>
<name>B3T703_9ARCH</name>
<dbReference type="EMBL" id="EU016627">
    <property type="protein sequence ID" value="ABZ08362.1"/>
    <property type="molecule type" value="Genomic_DNA"/>
</dbReference>
<gene>
    <name evidence="1" type="ORF">ALOHA_HF4000APKG2O16ctg10g8</name>
</gene>
<reference evidence="1" key="1">
    <citation type="journal article" date="2008" name="ISME J.">
        <title>Genomic patterns of recombination, clonal divergence and environment in marine microbial populations.</title>
        <authorList>
            <person name="Konstantinidis K.T."/>
            <person name="Delong E.F."/>
        </authorList>
    </citation>
    <scope>NUCLEOTIDE SEQUENCE</scope>
</reference>
<proteinExistence type="predicted"/>
<accession>B3T703</accession>
<dbReference type="AlphaFoldDB" id="B3T703"/>